<accession>A0A0D0AR95</accession>
<evidence type="ECO:0000313" key="2">
    <source>
        <dbReference type="Proteomes" id="UP000053593"/>
    </source>
</evidence>
<proteinExistence type="predicted"/>
<reference evidence="1 2" key="1">
    <citation type="submission" date="2014-04" db="EMBL/GenBank/DDBJ databases">
        <title>Evolutionary Origins and Diversification of the Mycorrhizal Mutualists.</title>
        <authorList>
            <consortium name="DOE Joint Genome Institute"/>
            <consortium name="Mycorrhizal Genomics Consortium"/>
            <person name="Kohler A."/>
            <person name="Kuo A."/>
            <person name="Nagy L.G."/>
            <person name="Floudas D."/>
            <person name="Copeland A."/>
            <person name="Barry K.W."/>
            <person name="Cichocki N."/>
            <person name="Veneault-Fourrey C."/>
            <person name="LaButti K."/>
            <person name="Lindquist E.A."/>
            <person name="Lipzen A."/>
            <person name="Lundell T."/>
            <person name="Morin E."/>
            <person name="Murat C."/>
            <person name="Riley R."/>
            <person name="Ohm R."/>
            <person name="Sun H."/>
            <person name="Tunlid A."/>
            <person name="Henrissat B."/>
            <person name="Grigoriev I.V."/>
            <person name="Hibbett D.S."/>
            <person name="Martin F."/>
        </authorList>
    </citation>
    <scope>NUCLEOTIDE SEQUENCE [LARGE SCALE GENOMIC DNA]</scope>
    <source>
        <strain evidence="1 2">FD-317 M1</strain>
    </source>
</reference>
<organism evidence="1 2">
    <name type="scientific">Collybiopsis luxurians FD-317 M1</name>
    <dbReference type="NCBI Taxonomy" id="944289"/>
    <lineage>
        <taxon>Eukaryota</taxon>
        <taxon>Fungi</taxon>
        <taxon>Dikarya</taxon>
        <taxon>Basidiomycota</taxon>
        <taxon>Agaricomycotina</taxon>
        <taxon>Agaricomycetes</taxon>
        <taxon>Agaricomycetidae</taxon>
        <taxon>Agaricales</taxon>
        <taxon>Marasmiineae</taxon>
        <taxon>Omphalotaceae</taxon>
        <taxon>Collybiopsis</taxon>
        <taxon>Collybiopsis luxurians</taxon>
    </lineage>
</organism>
<sequence length="102" mass="10949">MNKILEMDILSSSGSDNSNTTTPFLYHTNIGRDELINQPDGSTDVDSTVSLASETQIELKVAKKIVPHEEWNNDAYVSPPSSASASILSMSDLLSSSDTTSV</sequence>
<protein>
    <submittedName>
        <fullName evidence="1">Uncharacterized protein</fullName>
    </submittedName>
</protein>
<dbReference type="HOGENOM" id="CLU_2277831_0_0_1"/>
<gene>
    <name evidence="1" type="ORF">GYMLUDRAFT_64013</name>
</gene>
<keyword evidence="2" id="KW-1185">Reference proteome</keyword>
<dbReference type="EMBL" id="KN834836">
    <property type="protein sequence ID" value="KIK52895.1"/>
    <property type="molecule type" value="Genomic_DNA"/>
</dbReference>
<name>A0A0D0AR95_9AGAR</name>
<evidence type="ECO:0000313" key="1">
    <source>
        <dbReference type="EMBL" id="KIK52895.1"/>
    </source>
</evidence>
<dbReference type="AlphaFoldDB" id="A0A0D0AR95"/>
<dbReference type="Proteomes" id="UP000053593">
    <property type="component" value="Unassembled WGS sequence"/>
</dbReference>